<evidence type="ECO:0008006" key="3">
    <source>
        <dbReference type="Google" id="ProtNLM"/>
    </source>
</evidence>
<dbReference type="RefSeq" id="WP_205492619.1">
    <property type="nucleotide sequence ID" value="NZ_JAFHAP010000004.1"/>
</dbReference>
<dbReference type="EMBL" id="JAFHAP010000004">
    <property type="protein sequence ID" value="MBN2908476.1"/>
    <property type="molecule type" value="Genomic_DNA"/>
</dbReference>
<sequence length="79" mass="8790">MERFIGSQSPVSLLPVCLAVAPTMVCTPAIFHRAGPIVWLFHYIRRPFEMLPFELTDAQPGMGVPSPINAEKFLDTPHV</sequence>
<protein>
    <recommendedName>
        <fullName evidence="3">Secreted protein</fullName>
    </recommendedName>
</protein>
<proteinExistence type="predicted"/>
<dbReference type="Proteomes" id="UP001177120">
    <property type="component" value="Unassembled WGS sequence"/>
</dbReference>
<evidence type="ECO:0000313" key="1">
    <source>
        <dbReference type="EMBL" id="MBN2908476.1"/>
    </source>
</evidence>
<gene>
    <name evidence="1" type="ORF">JQC72_02950</name>
</gene>
<accession>A0ABS2WG35</accession>
<name>A0ABS2WG35_9BACL</name>
<organism evidence="1 2">
    <name type="scientific">Polycladomyces zharkentensis</name>
    <dbReference type="NCBI Taxonomy" id="2807616"/>
    <lineage>
        <taxon>Bacteria</taxon>
        <taxon>Bacillati</taxon>
        <taxon>Bacillota</taxon>
        <taxon>Bacilli</taxon>
        <taxon>Bacillales</taxon>
        <taxon>Thermoactinomycetaceae</taxon>
        <taxon>Polycladomyces</taxon>
    </lineage>
</organism>
<comment type="caution">
    <text evidence="1">The sequence shown here is derived from an EMBL/GenBank/DDBJ whole genome shotgun (WGS) entry which is preliminary data.</text>
</comment>
<evidence type="ECO:0000313" key="2">
    <source>
        <dbReference type="Proteomes" id="UP001177120"/>
    </source>
</evidence>
<reference evidence="1" key="1">
    <citation type="journal article" date="2024" name="Int. J. Syst. Evol. Microbiol.">
        <title>Polycladomyces zharkentensis sp. nov., a novel thermophilic cellulose- and starch-degrading member of the Bacillota from a geothermal aquifer in Kazakhstan.</title>
        <authorList>
            <person name="Mashzhan A."/>
            <person name="Kistaubayeva A."/>
            <person name="Javier-Lopez R."/>
            <person name="Bissenova U."/>
            <person name="Bissenbay A."/>
            <person name="Birkeland N.K."/>
        </authorList>
    </citation>
    <scope>NUCLEOTIDE SEQUENCE</scope>
    <source>
        <strain evidence="1">ZKZ2T</strain>
    </source>
</reference>
<keyword evidence="2" id="KW-1185">Reference proteome</keyword>